<evidence type="ECO:0000313" key="2">
    <source>
        <dbReference type="EMBL" id="KUK45046.1"/>
    </source>
</evidence>
<dbReference type="PATRIC" id="fig|301375.6.peg.190"/>
<dbReference type="AlphaFoldDB" id="A0A101FV29"/>
<dbReference type="EMBL" id="LGHB01000017">
    <property type="protein sequence ID" value="KUK96235.1"/>
    <property type="molecule type" value="Genomic_DNA"/>
</dbReference>
<feature type="transmembrane region" description="Helical" evidence="1">
    <location>
        <begin position="108"/>
        <end position="132"/>
    </location>
</feature>
<feature type="transmembrane region" description="Helical" evidence="1">
    <location>
        <begin position="167"/>
        <end position="186"/>
    </location>
</feature>
<evidence type="ECO:0000313" key="5">
    <source>
        <dbReference type="Proteomes" id="UP000057043"/>
    </source>
</evidence>
<feature type="transmembrane region" description="Helical" evidence="1">
    <location>
        <begin position="6"/>
        <end position="23"/>
    </location>
</feature>
<reference evidence="3" key="1">
    <citation type="journal article" date="2015" name="MBio">
        <title>Genome-resolved metagenomic analysis reveals roles for candidate phyla and other microbial community members in biogeochemical transformations in oil reservoirs.</title>
        <authorList>
            <person name="Hu P."/>
            <person name="Tom L."/>
            <person name="Singh A."/>
            <person name="Thomas B.C."/>
            <person name="Baker B.J."/>
            <person name="Piceno Y.M."/>
            <person name="Andersen G.L."/>
            <person name="Banfield J.F."/>
        </authorList>
    </citation>
    <scope>NUCLEOTIDE SEQUENCE [LARGE SCALE GENOMIC DNA]</scope>
    <source>
        <strain evidence="3">56_747</strain>
    </source>
</reference>
<organism evidence="2 5">
    <name type="scientific">Methanothrix harundinacea</name>
    <dbReference type="NCBI Taxonomy" id="301375"/>
    <lineage>
        <taxon>Archaea</taxon>
        <taxon>Methanobacteriati</taxon>
        <taxon>Methanobacteriota</taxon>
        <taxon>Stenosarchaea group</taxon>
        <taxon>Methanomicrobia</taxon>
        <taxon>Methanotrichales</taxon>
        <taxon>Methanotrichaceae</taxon>
        <taxon>Methanothrix</taxon>
    </lineage>
</organism>
<dbReference type="Proteomes" id="UP000057043">
    <property type="component" value="Unassembled WGS sequence"/>
</dbReference>
<evidence type="ECO:0000256" key="1">
    <source>
        <dbReference type="SAM" id="Phobius"/>
    </source>
</evidence>
<keyword evidence="1" id="KW-0812">Transmembrane</keyword>
<evidence type="ECO:0000313" key="3">
    <source>
        <dbReference type="EMBL" id="KUK96235.1"/>
    </source>
</evidence>
<evidence type="ECO:0000313" key="4">
    <source>
        <dbReference type="Proteomes" id="UP000053961"/>
    </source>
</evidence>
<gene>
    <name evidence="2" type="ORF">XD72_0573</name>
    <name evidence="3" type="ORF">XE07_1261</name>
</gene>
<name>A0A101FV29_9EURY</name>
<sequence length="197" mass="20992">MNSKEIALSGGLIALAWLVHFLMRFTESITGELQAAISISFYCLMVLLIRMSLSEATVLGLITGAVLMTATASPFPLANIPSHWAGLVSCKIVADRMRNGAKGLRPSAVSVSVLLATAVSFLVFVLASYFGILTFPDLARGSSGLIEAVLDGRLTLGAFATNSLLKVGIPTMVSNAVISPMLYILARRKYIEVGDRR</sequence>
<keyword evidence="1" id="KW-0472">Membrane</keyword>
<protein>
    <submittedName>
        <fullName evidence="2">Uncharacterized protein</fullName>
    </submittedName>
</protein>
<dbReference type="Proteomes" id="UP000053961">
    <property type="component" value="Unassembled WGS sequence"/>
</dbReference>
<comment type="caution">
    <text evidence="2">The sequence shown here is derived from an EMBL/GenBank/DDBJ whole genome shotgun (WGS) entry which is preliminary data.</text>
</comment>
<keyword evidence="1" id="KW-1133">Transmembrane helix</keyword>
<feature type="transmembrane region" description="Helical" evidence="1">
    <location>
        <begin position="59"/>
        <end position="87"/>
    </location>
</feature>
<dbReference type="EMBL" id="LGFT01000009">
    <property type="protein sequence ID" value="KUK45046.1"/>
    <property type="molecule type" value="Genomic_DNA"/>
</dbReference>
<feature type="transmembrane region" description="Helical" evidence="1">
    <location>
        <begin position="35"/>
        <end position="53"/>
    </location>
</feature>
<proteinExistence type="predicted"/>
<reference evidence="4 5" key="2">
    <citation type="journal article" date="2015" name="MBio">
        <title>Genome-Resolved Metagenomic Analysis Reveals Roles for Candidate Phyla and Other Microbial Community Members in Biogeochemical Transformations in Oil Reservoirs.</title>
        <authorList>
            <person name="Hu P."/>
            <person name="Tom L."/>
            <person name="Singh A."/>
            <person name="Thomas B.C."/>
            <person name="Baker B.J."/>
            <person name="Piceno Y.M."/>
            <person name="Andersen G.L."/>
            <person name="Banfield J.F."/>
        </authorList>
    </citation>
    <scope>NUCLEOTIDE SEQUENCE [LARGE SCALE GENOMIC DNA]</scope>
    <source>
        <strain evidence="2">57_489</strain>
    </source>
</reference>
<accession>A0A101FV29</accession>